<dbReference type="AlphaFoldDB" id="A0AAF3J3K9"/>
<accession>A0AAF3J3K9</accession>
<comment type="similarity">
    <text evidence="2">Belongs to the MCM10 family.</text>
</comment>
<dbReference type="GO" id="GO:0003688">
    <property type="term" value="F:DNA replication origin binding"/>
    <property type="evidence" value="ECO:0007669"/>
    <property type="project" value="TreeGrafter"/>
</dbReference>
<organism evidence="11 12">
    <name type="scientific">Mesorhabditis belari</name>
    <dbReference type="NCBI Taxonomy" id="2138241"/>
    <lineage>
        <taxon>Eukaryota</taxon>
        <taxon>Metazoa</taxon>
        <taxon>Ecdysozoa</taxon>
        <taxon>Nematoda</taxon>
        <taxon>Chromadorea</taxon>
        <taxon>Rhabditida</taxon>
        <taxon>Rhabditina</taxon>
        <taxon>Rhabditomorpha</taxon>
        <taxon>Rhabditoidea</taxon>
        <taxon>Rhabditidae</taxon>
        <taxon>Mesorhabditinae</taxon>
        <taxon>Mesorhabditis</taxon>
    </lineage>
</organism>
<dbReference type="WBParaSite" id="MBELARI_LOCUS14063">
    <property type="protein sequence ID" value="MBELARI_LOCUS14063"/>
    <property type="gene ID" value="MBELARI_LOCUS14063"/>
</dbReference>
<keyword evidence="5" id="KW-0479">Metal-binding</keyword>
<dbReference type="InterPro" id="IPR056791">
    <property type="entry name" value="Znf_Mcm10_C"/>
</dbReference>
<dbReference type="GO" id="GO:0008270">
    <property type="term" value="F:zinc ion binding"/>
    <property type="evidence" value="ECO:0007669"/>
    <property type="project" value="UniProtKB-KW"/>
</dbReference>
<protein>
    <recommendedName>
        <fullName evidence="3">Protein MCM10 homolog</fullName>
    </recommendedName>
</protein>
<dbReference type="Pfam" id="PF22379">
    <property type="entry name" value="OB_MCM10"/>
    <property type="match status" value="1"/>
</dbReference>
<dbReference type="Pfam" id="PF09329">
    <property type="entry name" value="zf-primase"/>
    <property type="match status" value="1"/>
</dbReference>
<evidence type="ECO:0000256" key="6">
    <source>
        <dbReference type="ARBA" id="ARBA00022771"/>
    </source>
</evidence>
<evidence type="ECO:0000256" key="5">
    <source>
        <dbReference type="ARBA" id="ARBA00022723"/>
    </source>
</evidence>
<dbReference type="InterPro" id="IPR015408">
    <property type="entry name" value="Znf_Mcm10/DnaG"/>
</dbReference>
<evidence type="ECO:0000256" key="4">
    <source>
        <dbReference type="ARBA" id="ARBA00022705"/>
    </source>
</evidence>
<keyword evidence="6" id="KW-0863">Zinc-finger</keyword>
<proteinExistence type="inferred from homology"/>
<evidence type="ECO:0000313" key="12">
    <source>
        <dbReference type="WBParaSite" id="MBELARI_LOCUS14063"/>
    </source>
</evidence>
<evidence type="ECO:0000259" key="10">
    <source>
        <dbReference type="SMART" id="SM01280"/>
    </source>
</evidence>
<keyword evidence="4" id="KW-0235">DNA replication</keyword>
<feature type="region of interest" description="Disordered" evidence="9">
    <location>
        <begin position="1"/>
        <end position="85"/>
    </location>
</feature>
<keyword evidence="8" id="KW-0539">Nucleus</keyword>
<dbReference type="PANTHER" id="PTHR13454">
    <property type="entry name" value="PROTEIN MCM10 HOMOLOG"/>
    <property type="match status" value="1"/>
</dbReference>
<sequence length="669" mass="74181">MGDIDSLLAAFDSSDEEEQGEIETQHSQASTTTKTSTPTLVPLDFDGAAQSGSTSPLIQRKRLVSDSEDEENELLENKKELSESGRNVKKLLKKQEDRQKDTQLQKSLHQLAATYAAPTVKREAKLGIPQAEEPKKPTPTDFDPFFRFKIRNPKVSSEMFESLCDGMTKQRLSALTQSNAPSDGFISMGVLVDKSEIKKSANGNQFIIWKLHDLRDCQQQPVKCLLFGEAFKSHQQLLPGNSVAIVNPQLGDNNDGKDKSVVLKFVRPAQIVEVGWSADFGKCRGIKADQVPCQNFVNVSLSDFCVYHVMSQVKKLSAKRGTFNALSSAPPIPKKPPVFLTSGPGIVRSTAGIAITTPKINSTTAISGTPVTKEDEQKNLLTIVSTRAHLFGAKNLVRLQQAKTPGEKAQLSAVPGSITAFLKENKDALEEKRRDDLRKARMYALRCEESPRLSFNADEKENVVGPHLGKNKNEMAKQRAAEILRLEREQIQRDGGQKKGIKRAAEPPSSSAKRVPLDKDEVPECSTKSLLERKSKFTSAANKAESEAVGRYLTTLEAQEKIETFATTTMSIKEVAVVSCKKCGYTAQSQSDLCRQAEHVVTKHKAEKRFFKCKNCKRRVIAFGRLPTRPCETCGTSEWVPVAMKDERKTALDREKLQIRGEERTFVNI</sequence>
<dbReference type="Pfam" id="PF09332">
    <property type="entry name" value="Mcm10"/>
    <property type="match status" value="1"/>
</dbReference>
<name>A0AAF3J3K9_9BILA</name>
<evidence type="ECO:0000256" key="7">
    <source>
        <dbReference type="ARBA" id="ARBA00022833"/>
    </source>
</evidence>
<feature type="region of interest" description="Disordered" evidence="9">
    <location>
        <begin position="489"/>
        <end position="525"/>
    </location>
</feature>
<dbReference type="InterPro" id="IPR015411">
    <property type="entry name" value="Rep_factor_Mcm10_C"/>
</dbReference>
<feature type="compositionally biased region" description="Low complexity" evidence="9">
    <location>
        <begin position="25"/>
        <end position="39"/>
    </location>
</feature>
<dbReference type="Pfam" id="PF24863">
    <property type="entry name" value="zf-CCCH_Mcm10"/>
    <property type="match status" value="1"/>
</dbReference>
<comment type="subcellular location">
    <subcellularLocation>
        <location evidence="1">Nucleus</location>
    </subcellularLocation>
</comment>
<evidence type="ECO:0000256" key="3">
    <source>
        <dbReference type="ARBA" id="ARBA00017770"/>
    </source>
</evidence>
<evidence type="ECO:0000313" key="11">
    <source>
        <dbReference type="Proteomes" id="UP000887575"/>
    </source>
</evidence>
<reference evidence="12" key="1">
    <citation type="submission" date="2024-02" db="UniProtKB">
        <authorList>
            <consortium name="WormBaseParasite"/>
        </authorList>
    </citation>
    <scope>IDENTIFICATION</scope>
</reference>
<dbReference type="GO" id="GO:0043596">
    <property type="term" value="C:nuclear replication fork"/>
    <property type="evidence" value="ECO:0007669"/>
    <property type="project" value="TreeGrafter"/>
</dbReference>
<dbReference type="GO" id="GO:0006270">
    <property type="term" value="P:DNA replication initiation"/>
    <property type="evidence" value="ECO:0007669"/>
    <property type="project" value="InterPro"/>
</dbReference>
<dbReference type="Proteomes" id="UP000887575">
    <property type="component" value="Unassembled WGS sequence"/>
</dbReference>
<dbReference type="Gene3D" id="2.40.50.140">
    <property type="entry name" value="Nucleic acid-binding proteins"/>
    <property type="match status" value="1"/>
</dbReference>
<dbReference type="PANTHER" id="PTHR13454:SF11">
    <property type="entry name" value="PROTEIN MCM10 HOMOLOG"/>
    <property type="match status" value="1"/>
</dbReference>
<dbReference type="InterPro" id="IPR012340">
    <property type="entry name" value="NA-bd_OB-fold"/>
</dbReference>
<evidence type="ECO:0000256" key="2">
    <source>
        <dbReference type="ARBA" id="ARBA00009679"/>
    </source>
</evidence>
<evidence type="ECO:0000256" key="1">
    <source>
        <dbReference type="ARBA" id="ARBA00004123"/>
    </source>
</evidence>
<evidence type="ECO:0000256" key="8">
    <source>
        <dbReference type="ARBA" id="ARBA00023242"/>
    </source>
</evidence>
<dbReference type="InterPro" id="IPR055065">
    <property type="entry name" value="OB_MCM10"/>
</dbReference>
<evidence type="ECO:0000256" key="9">
    <source>
        <dbReference type="SAM" id="MobiDB-lite"/>
    </source>
</evidence>
<feature type="domain" description="Replication factor Mcm10 C-terminal" evidence="10">
    <location>
        <begin position="386"/>
        <end position="669"/>
    </location>
</feature>
<dbReference type="InterPro" id="IPR040184">
    <property type="entry name" value="Mcm10"/>
</dbReference>
<dbReference type="SMART" id="SM01280">
    <property type="entry name" value="Mcm10"/>
    <property type="match status" value="1"/>
</dbReference>
<keyword evidence="11" id="KW-1185">Reference proteome</keyword>
<dbReference type="GO" id="GO:0003697">
    <property type="term" value="F:single-stranded DNA binding"/>
    <property type="evidence" value="ECO:0007669"/>
    <property type="project" value="InterPro"/>
</dbReference>
<keyword evidence="7" id="KW-0862">Zinc</keyword>